<evidence type="ECO:0000256" key="1">
    <source>
        <dbReference type="ARBA" id="ARBA00004651"/>
    </source>
</evidence>
<keyword evidence="9" id="KW-1185">Reference proteome</keyword>
<dbReference type="PANTHER" id="PTHR43478">
    <property type="entry name" value="NA+/H+ ANTIPORTER-RELATED"/>
    <property type="match status" value="1"/>
</dbReference>
<dbReference type="GeneID" id="90984675"/>
<feature type="transmembrane region" description="Helical" evidence="6">
    <location>
        <begin position="148"/>
        <end position="170"/>
    </location>
</feature>
<dbReference type="Proteomes" id="UP000027665">
    <property type="component" value="Unassembled WGS sequence"/>
</dbReference>
<keyword evidence="4 6" id="KW-1133">Transmembrane helix</keyword>
<dbReference type="PATRIC" id="fig|2754.20.peg.1193"/>
<feature type="transmembrane region" description="Helical" evidence="6">
    <location>
        <begin position="479"/>
        <end position="499"/>
    </location>
</feature>
<evidence type="ECO:0000313" key="8">
    <source>
        <dbReference type="EMBL" id="KEJ91246.1"/>
    </source>
</evidence>
<protein>
    <recommendedName>
        <fullName evidence="7">Na+/H+ antiporter NhaC-like C-terminal domain-containing protein</fullName>
    </recommendedName>
</protein>
<feature type="transmembrane region" description="Helical" evidence="6">
    <location>
        <begin position="190"/>
        <end position="216"/>
    </location>
</feature>
<feature type="transmembrane region" description="Helical" evidence="6">
    <location>
        <begin position="106"/>
        <end position="127"/>
    </location>
</feature>
<feature type="transmembrane region" description="Helical" evidence="6">
    <location>
        <begin position="371"/>
        <end position="397"/>
    </location>
</feature>
<evidence type="ECO:0000313" key="9">
    <source>
        <dbReference type="Proteomes" id="UP000027665"/>
    </source>
</evidence>
<organism evidence="8 9">
    <name type="scientific">Synergistes jonesii</name>
    <dbReference type="NCBI Taxonomy" id="2754"/>
    <lineage>
        <taxon>Bacteria</taxon>
        <taxon>Thermotogati</taxon>
        <taxon>Synergistota</taxon>
        <taxon>Synergistia</taxon>
        <taxon>Synergistales</taxon>
        <taxon>Synergistaceae</taxon>
        <taxon>Synergistes</taxon>
    </lineage>
</organism>
<evidence type="ECO:0000256" key="6">
    <source>
        <dbReference type="SAM" id="Phobius"/>
    </source>
</evidence>
<feature type="transmembrane region" description="Helical" evidence="6">
    <location>
        <begin position="29"/>
        <end position="53"/>
    </location>
</feature>
<dbReference type="EMBL" id="JMKI01000054">
    <property type="protein sequence ID" value="KEJ91246.1"/>
    <property type="molecule type" value="Genomic_DNA"/>
</dbReference>
<name>A0A073IP29_9BACT</name>
<evidence type="ECO:0000256" key="5">
    <source>
        <dbReference type="ARBA" id="ARBA00023136"/>
    </source>
</evidence>
<feature type="transmembrane region" description="Helical" evidence="6">
    <location>
        <begin position="293"/>
        <end position="313"/>
    </location>
</feature>
<feature type="transmembrane region" description="Helical" evidence="6">
    <location>
        <begin position="404"/>
        <end position="424"/>
    </location>
</feature>
<feature type="transmembrane region" description="Helical" evidence="6">
    <location>
        <begin position="333"/>
        <end position="359"/>
    </location>
</feature>
<feature type="transmembrane region" description="Helical" evidence="6">
    <location>
        <begin position="260"/>
        <end position="281"/>
    </location>
</feature>
<keyword evidence="5 6" id="KW-0472">Membrane</keyword>
<dbReference type="GO" id="GO:0005886">
    <property type="term" value="C:plasma membrane"/>
    <property type="evidence" value="ECO:0007669"/>
    <property type="project" value="UniProtKB-SubCell"/>
</dbReference>
<dbReference type="eggNOG" id="COG1757">
    <property type="taxonomic scope" value="Bacteria"/>
</dbReference>
<dbReference type="InterPro" id="IPR018461">
    <property type="entry name" value="Na/H_Antiport_NhaC-like_C"/>
</dbReference>
<dbReference type="PANTHER" id="PTHR43478:SF1">
    <property type="entry name" value="NA+_H+ ANTIPORTER NHAC-LIKE C-TERMINAL DOMAIN-CONTAINING PROTEIN"/>
    <property type="match status" value="1"/>
</dbReference>
<feature type="transmembrane region" description="Helical" evidence="6">
    <location>
        <begin position="65"/>
        <end position="86"/>
    </location>
</feature>
<evidence type="ECO:0000256" key="3">
    <source>
        <dbReference type="ARBA" id="ARBA00022692"/>
    </source>
</evidence>
<keyword evidence="3 6" id="KW-0812">Transmembrane</keyword>
<feature type="domain" description="Na+/H+ antiporter NhaC-like C-terminal" evidence="7">
    <location>
        <begin position="190"/>
        <end position="470"/>
    </location>
</feature>
<evidence type="ECO:0000256" key="4">
    <source>
        <dbReference type="ARBA" id="ARBA00022989"/>
    </source>
</evidence>
<comment type="caution">
    <text evidence="8">The sequence shown here is derived from an EMBL/GenBank/DDBJ whole genome shotgun (WGS) entry which is preliminary data.</text>
</comment>
<accession>A0A073IP29</accession>
<evidence type="ECO:0000259" key="7">
    <source>
        <dbReference type="Pfam" id="PF03553"/>
    </source>
</evidence>
<proteinExistence type="predicted"/>
<dbReference type="STRING" id="2754.EH55_11890"/>
<gene>
    <name evidence="8" type="ORF">EH55_11890</name>
</gene>
<sequence length="514" mass="55698">MENFGFLSILPPALAIILAIVTKNVLVSLFTSILLGTVILFNGNIFYAVPAVFRDVLFKQAADGYNASVIVLVLFIGGMVMLVTSSGGAEALALSATKRINSREKAVLGAWILGLIIWFSDFANGMLVGPIFQPITDKLKVSREKLAWIVDATSAPVCMLVPISGFGIFAMSCMEKEFAAHNIPLSVWDAFLQTIPLQFYCIGTLLLVPLIAFLGIDFGPMAKAEERVITTGQLHWPHAQPMGLGDPPALSKDAKPKMSLVVFPILALFVIFFVILIANGFPYKKTLGINIRTGLTTGYFIGGMICFTLMIYYKIRNFKETFDIYMNGMKNNLFLVMTLLFAWSLSSICKDLGTAGYIVHMVEGSLPPFTVAPMFFFAACVISFATGTSYGTMAILVPIGVPMTISLGAPMIVTLAAIFSGAIFGDHCSPISDTTLIASMGAACDHIEHVKTQLPYSIMIGVIGLVVYTISYWVSSAAILLVFTIVCVVIVTFLCSKLWGIGVHQKIMKAMNDK</sequence>
<feature type="transmembrane region" description="Helical" evidence="6">
    <location>
        <begin position="454"/>
        <end position="473"/>
    </location>
</feature>
<dbReference type="Pfam" id="PF03553">
    <property type="entry name" value="Na_H_antiporter"/>
    <property type="match status" value="1"/>
</dbReference>
<evidence type="ECO:0000256" key="2">
    <source>
        <dbReference type="ARBA" id="ARBA00022475"/>
    </source>
</evidence>
<dbReference type="RefSeq" id="WP_037978534.1">
    <property type="nucleotide sequence ID" value="NZ_JMKI01000054.1"/>
</dbReference>
<dbReference type="OrthoDB" id="9762978at2"/>
<comment type="subcellular location">
    <subcellularLocation>
        <location evidence="1">Cell membrane</location>
        <topology evidence="1">Multi-pass membrane protein</topology>
    </subcellularLocation>
</comment>
<reference evidence="8 9" key="1">
    <citation type="submission" date="2014-04" db="EMBL/GenBank/DDBJ databases">
        <title>Draft Genome Sequence of Synergistes jonesii.</title>
        <authorList>
            <person name="Coil D.A."/>
            <person name="Eisen J.A."/>
            <person name="Holland-Moritz H.E."/>
        </authorList>
    </citation>
    <scope>NUCLEOTIDE SEQUENCE [LARGE SCALE GENOMIC DNA]</scope>
    <source>
        <strain evidence="8 9">78-1</strain>
    </source>
</reference>
<keyword evidence="2" id="KW-1003">Cell membrane</keyword>
<dbReference type="AlphaFoldDB" id="A0A073IP29"/>